<name>A0A6J4T596_9ACTN</name>
<keyword evidence="1 4" id="KW-0489">Methyltransferase</keyword>
<dbReference type="PROSITE" id="PS00092">
    <property type="entry name" value="N6_MTASE"/>
    <property type="match status" value="1"/>
</dbReference>
<proteinExistence type="predicted"/>
<dbReference type="PANTHER" id="PTHR43542">
    <property type="entry name" value="METHYLTRANSFERASE"/>
    <property type="match status" value="1"/>
</dbReference>
<reference evidence="4" key="1">
    <citation type="submission" date="2020-02" db="EMBL/GenBank/DDBJ databases">
        <authorList>
            <person name="Meier V. D."/>
        </authorList>
    </citation>
    <scope>NUCLEOTIDE SEQUENCE</scope>
    <source>
        <strain evidence="4">AVDCRST_MAG45</strain>
    </source>
</reference>
<dbReference type="InterPro" id="IPR002052">
    <property type="entry name" value="DNA_methylase_N6_adenine_CS"/>
</dbReference>
<dbReference type="InterPro" id="IPR029063">
    <property type="entry name" value="SAM-dependent_MTases_sf"/>
</dbReference>
<dbReference type="SUPFAM" id="SSF53335">
    <property type="entry name" value="S-adenosyl-L-methionine-dependent methyltransferases"/>
    <property type="match status" value="1"/>
</dbReference>
<dbReference type="InterPro" id="IPR004398">
    <property type="entry name" value="RNA_MeTrfase_RsmD"/>
</dbReference>
<gene>
    <name evidence="4" type="ORF">AVDCRST_MAG45-2053</name>
</gene>
<dbReference type="PIRSF" id="PIRSF004553">
    <property type="entry name" value="CHP00095"/>
    <property type="match status" value="1"/>
</dbReference>
<evidence type="ECO:0000313" key="4">
    <source>
        <dbReference type="EMBL" id="CAA9513524.1"/>
    </source>
</evidence>
<feature type="region of interest" description="Disordered" evidence="3">
    <location>
        <begin position="1"/>
        <end position="24"/>
    </location>
</feature>
<keyword evidence="2 4" id="KW-0808">Transferase</keyword>
<dbReference type="EC" id="2.1.1.171" evidence="4"/>
<evidence type="ECO:0000256" key="1">
    <source>
        <dbReference type="ARBA" id="ARBA00022603"/>
    </source>
</evidence>
<dbReference type="PANTHER" id="PTHR43542:SF1">
    <property type="entry name" value="METHYLTRANSFERASE"/>
    <property type="match status" value="1"/>
</dbReference>
<protein>
    <submittedName>
        <fullName evidence="4">16S rRNA (Guanine(966)-N(2))-methyltransferase</fullName>
        <ecNumber evidence="4">2.1.1.171</ecNumber>
    </submittedName>
</protein>
<accession>A0A6J4T596</accession>
<sequence length="175" mass="18989">MRVVAGHLRGRRLTAPPGRDTRPTSDRVREALFSIVGPLDGARVLDLFAGSGALGIEALSRGARSATFVERDARAVAVMRRNLEALRLSDAALHRRDALAFLRAANATYDLIFLDPPYSCAPRLAGPLSAALPGVLSTDALIVTESDKRTPLLLELPLVLERTYGDTRIALHRDR</sequence>
<evidence type="ECO:0000256" key="2">
    <source>
        <dbReference type="ARBA" id="ARBA00022679"/>
    </source>
</evidence>
<dbReference type="Pfam" id="PF03602">
    <property type="entry name" value="Cons_hypoth95"/>
    <property type="match status" value="1"/>
</dbReference>
<dbReference type="NCBIfam" id="TIGR00095">
    <property type="entry name" value="16S rRNA (guanine(966)-N(2))-methyltransferase RsmD"/>
    <property type="match status" value="1"/>
</dbReference>
<dbReference type="CDD" id="cd02440">
    <property type="entry name" value="AdoMet_MTases"/>
    <property type="match status" value="1"/>
</dbReference>
<dbReference type="GO" id="GO:0052913">
    <property type="term" value="F:16S rRNA (guanine(966)-N(2))-methyltransferase activity"/>
    <property type="evidence" value="ECO:0007669"/>
    <property type="project" value="UniProtKB-EC"/>
</dbReference>
<dbReference type="GO" id="GO:0003676">
    <property type="term" value="F:nucleic acid binding"/>
    <property type="evidence" value="ECO:0007669"/>
    <property type="project" value="InterPro"/>
</dbReference>
<organism evidence="4">
    <name type="scientific">uncultured Solirubrobacterales bacterium</name>
    <dbReference type="NCBI Taxonomy" id="768556"/>
    <lineage>
        <taxon>Bacteria</taxon>
        <taxon>Bacillati</taxon>
        <taxon>Actinomycetota</taxon>
        <taxon>Thermoleophilia</taxon>
        <taxon>Solirubrobacterales</taxon>
        <taxon>environmental samples</taxon>
    </lineage>
</organism>
<dbReference type="Gene3D" id="3.40.50.150">
    <property type="entry name" value="Vaccinia Virus protein VP39"/>
    <property type="match status" value="1"/>
</dbReference>
<dbReference type="AlphaFoldDB" id="A0A6J4T596"/>
<dbReference type="EMBL" id="CADCVU010000174">
    <property type="protein sequence ID" value="CAA9513524.1"/>
    <property type="molecule type" value="Genomic_DNA"/>
</dbReference>
<evidence type="ECO:0000256" key="3">
    <source>
        <dbReference type="SAM" id="MobiDB-lite"/>
    </source>
</evidence>